<feature type="compositionally biased region" description="Polar residues" evidence="1">
    <location>
        <begin position="262"/>
        <end position="271"/>
    </location>
</feature>
<evidence type="ECO:0008006" key="4">
    <source>
        <dbReference type="Google" id="ProtNLM"/>
    </source>
</evidence>
<proteinExistence type="predicted"/>
<reference evidence="2" key="1">
    <citation type="submission" date="2023-08" db="EMBL/GenBank/DDBJ databases">
        <title>A de novo genome assembly of Solanum verrucosum Schlechtendal, a Mexican diploid species geographically isolated from the other diploid A-genome species in potato relatives.</title>
        <authorList>
            <person name="Hosaka K."/>
        </authorList>
    </citation>
    <scope>NUCLEOTIDE SEQUENCE</scope>
    <source>
        <tissue evidence="2">Young leaves</tissue>
    </source>
</reference>
<feature type="compositionally biased region" description="Polar residues" evidence="1">
    <location>
        <begin position="179"/>
        <end position="190"/>
    </location>
</feature>
<organism evidence="2 3">
    <name type="scientific">Solanum verrucosum</name>
    <dbReference type="NCBI Taxonomy" id="315347"/>
    <lineage>
        <taxon>Eukaryota</taxon>
        <taxon>Viridiplantae</taxon>
        <taxon>Streptophyta</taxon>
        <taxon>Embryophyta</taxon>
        <taxon>Tracheophyta</taxon>
        <taxon>Spermatophyta</taxon>
        <taxon>Magnoliopsida</taxon>
        <taxon>eudicotyledons</taxon>
        <taxon>Gunneridae</taxon>
        <taxon>Pentapetalae</taxon>
        <taxon>asterids</taxon>
        <taxon>lamiids</taxon>
        <taxon>Solanales</taxon>
        <taxon>Solanaceae</taxon>
        <taxon>Solanoideae</taxon>
        <taxon>Solaneae</taxon>
        <taxon>Solanum</taxon>
    </lineage>
</organism>
<feature type="compositionally biased region" description="Basic and acidic residues" evidence="1">
    <location>
        <begin position="252"/>
        <end position="261"/>
    </location>
</feature>
<sequence length="271" mass="29804">MEPFTEPQTGREGLVRGSREVAQADSSVKASSRPVLVDSLAKQVTNAEFRATFQVLAQAIKDQANREVVVPVNPNVGTTTSTVRDFTRINPSEFHGAKTREAKVLEFINLYQGNMSVKGYALKFTQLSRCSHTMIFNPRAQKKEKLKEQSMKVKKARISDGDFSHSRSDGHGHSKLRQRFTSQGSSNAQLKFNKDRVSNHKPQRANGSGSLLPTCAKCGRKHEGRCLVGTNACFGCGNMDQKISDCPSIAKNDGDNHRREQPNPSSGPTGK</sequence>
<feature type="region of interest" description="Disordered" evidence="1">
    <location>
        <begin position="245"/>
        <end position="271"/>
    </location>
</feature>
<evidence type="ECO:0000313" key="2">
    <source>
        <dbReference type="EMBL" id="WMV32943.1"/>
    </source>
</evidence>
<accession>A0AAF0R2K7</accession>
<feature type="compositionally biased region" description="Basic and acidic residues" evidence="1">
    <location>
        <begin position="142"/>
        <end position="172"/>
    </location>
</feature>
<evidence type="ECO:0000256" key="1">
    <source>
        <dbReference type="SAM" id="MobiDB-lite"/>
    </source>
</evidence>
<name>A0AAF0R2K7_SOLVR</name>
<feature type="region of interest" description="Disordered" evidence="1">
    <location>
        <begin position="142"/>
        <end position="213"/>
    </location>
</feature>
<dbReference type="Proteomes" id="UP001234989">
    <property type="component" value="Chromosome 6"/>
</dbReference>
<gene>
    <name evidence="2" type="ORF">MTR67_026328</name>
</gene>
<dbReference type="AlphaFoldDB" id="A0AAF0R2K7"/>
<evidence type="ECO:0000313" key="3">
    <source>
        <dbReference type="Proteomes" id="UP001234989"/>
    </source>
</evidence>
<dbReference type="PANTHER" id="PTHR34482:SF57">
    <property type="entry name" value="RETROTRANSPOSON GAG DOMAIN-CONTAINING PROTEIN"/>
    <property type="match status" value="1"/>
</dbReference>
<keyword evidence="3" id="KW-1185">Reference proteome</keyword>
<protein>
    <recommendedName>
        <fullName evidence="4">Gag-pol polyprotein</fullName>
    </recommendedName>
</protein>
<dbReference type="PANTHER" id="PTHR34482">
    <property type="entry name" value="DNA DAMAGE-INDUCIBLE PROTEIN 1-LIKE"/>
    <property type="match status" value="1"/>
</dbReference>
<dbReference type="EMBL" id="CP133617">
    <property type="protein sequence ID" value="WMV32943.1"/>
    <property type="molecule type" value="Genomic_DNA"/>
</dbReference>
<feature type="region of interest" description="Disordered" evidence="1">
    <location>
        <begin position="1"/>
        <end position="22"/>
    </location>
</feature>